<evidence type="ECO:0000313" key="5">
    <source>
        <dbReference type="Proteomes" id="UP001595817"/>
    </source>
</evidence>
<dbReference type="Proteomes" id="UP001595817">
    <property type="component" value="Unassembled WGS sequence"/>
</dbReference>
<keyword evidence="1" id="KW-0749">Sporulation</keyword>
<evidence type="ECO:0000313" key="4">
    <source>
        <dbReference type="EMBL" id="MFC4410343.1"/>
    </source>
</evidence>
<dbReference type="Pfam" id="PF07875">
    <property type="entry name" value="Coat_F"/>
    <property type="match status" value="1"/>
</dbReference>
<keyword evidence="4" id="KW-0946">Virion</keyword>
<accession>A0ABV8X4Y0</accession>
<dbReference type="InterPro" id="IPR012851">
    <property type="entry name" value="Spore_coat_CotF-like"/>
</dbReference>
<dbReference type="EMBL" id="JBHSEC010000014">
    <property type="protein sequence ID" value="MFC4410343.1"/>
    <property type="molecule type" value="Genomic_DNA"/>
</dbReference>
<dbReference type="PANTHER" id="PTHR39183">
    <property type="entry name" value="SPORE COAT PROTEIN F-LIKE PROTEIN YHCQ"/>
    <property type="match status" value="1"/>
</dbReference>
<evidence type="ECO:0000256" key="2">
    <source>
        <dbReference type="ARBA" id="ARBA00024325"/>
    </source>
</evidence>
<dbReference type="InterPro" id="IPR012347">
    <property type="entry name" value="Ferritin-like"/>
</dbReference>
<keyword evidence="4" id="KW-0167">Capsid protein</keyword>
<keyword evidence="5" id="KW-1185">Reference proteome</keyword>
<sequence length="121" mass="13605">MSTMDYLDPMNSVGMPELTDSGVAMEFLITTKTGIRNLSIALTETASPAIRKLIQAQLNVMIELYSDTCDLMMRKEWLKPYDLESQKVLDLRSAENAIYIAGLDLFPENTNRKGIYPSPPK</sequence>
<gene>
    <name evidence="4" type="ORF">ACFOZY_07900</name>
</gene>
<comment type="caution">
    <text evidence="4">The sequence shown here is derived from an EMBL/GenBank/DDBJ whole genome shotgun (WGS) entry which is preliminary data.</text>
</comment>
<comment type="subcellular location">
    <subcellularLocation>
        <location evidence="2">Spore coat</location>
    </subcellularLocation>
</comment>
<dbReference type="RefSeq" id="WP_378154080.1">
    <property type="nucleotide sequence ID" value="NZ_JBHSEC010000014.1"/>
</dbReference>
<dbReference type="PANTHER" id="PTHR39183:SF1">
    <property type="entry name" value="SPORE COAT PROTEIN F-LIKE PROTEIN YHCQ"/>
    <property type="match status" value="1"/>
</dbReference>
<evidence type="ECO:0000256" key="3">
    <source>
        <dbReference type="ARBA" id="ARBA00024344"/>
    </source>
</evidence>
<evidence type="ECO:0000256" key="1">
    <source>
        <dbReference type="ARBA" id="ARBA00022969"/>
    </source>
</evidence>
<proteinExistence type="inferred from homology"/>
<name>A0ABV8X4Y0_9LACT</name>
<protein>
    <submittedName>
        <fullName evidence="4">Spore coat protein</fullName>
    </submittedName>
</protein>
<organism evidence="4 5">
    <name type="scientific">Chungangia koreensis</name>
    <dbReference type="NCBI Taxonomy" id="752657"/>
    <lineage>
        <taxon>Bacteria</taxon>
        <taxon>Bacillati</taxon>
        <taxon>Bacillota</taxon>
        <taxon>Bacilli</taxon>
        <taxon>Lactobacillales</taxon>
        <taxon>Chungangia</taxon>
    </lineage>
</organism>
<dbReference type="Gene3D" id="1.20.1260.10">
    <property type="match status" value="1"/>
</dbReference>
<comment type="similarity">
    <text evidence="3">Belongs to the CotF family.</text>
</comment>
<reference evidence="5" key="1">
    <citation type="journal article" date="2019" name="Int. J. Syst. Evol. Microbiol.">
        <title>The Global Catalogue of Microorganisms (GCM) 10K type strain sequencing project: providing services to taxonomists for standard genome sequencing and annotation.</title>
        <authorList>
            <consortium name="The Broad Institute Genomics Platform"/>
            <consortium name="The Broad Institute Genome Sequencing Center for Infectious Disease"/>
            <person name="Wu L."/>
            <person name="Ma J."/>
        </authorList>
    </citation>
    <scope>NUCLEOTIDE SEQUENCE [LARGE SCALE GENOMIC DNA]</scope>
    <source>
        <strain evidence="5">CCUG 59778</strain>
    </source>
</reference>